<feature type="transmembrane region" description="Helical" evidence="5">
    <location>
        <begin position="93"/>
        <end position="111"/>
    </location>
</feature>
<feature type="transmembrane region" description="Helical" evidence="5">
    <location>
        <begin position="174"/>
        <end position="194"/>
    </location>
</feature>
<feature type="domain" description="EamA" evidence="6">
    <location>
        <begin position="6"/>
        <end position="132"/>
    </location>
</feature>
<feature type="domain" description="EamA" evidence="6">
    <location>
        <begin position="143"/>
        <end position="273"/>
    </location>
</feature>
<reference evidence="7 8" key="1">
    <citation type="submission" date="2018-10" db="EMBL/GenBank/DDBJ databases">
        <title>Genomic Encyclopedia of Archaeal and Bacterial Type Strains, Phase II (KMG-II): from individual species to whole genera.</title>
        <authorList>
            <person name="Goeker M."/>
        </authorList>
    </citation>
    <scope>NUCLEOTIDE SEQUENCE [LARGE SCALE GENOMIC DNA]</scope>
    <source>
        <strain evidence="7 8">DSM 25230</strain>
    </source>
</reference>
<evidence type="ECO:0000259" key="6">
    <source>
        <dbReference type="Pfam" id="PF00892"/>
    </source>
</evidence>
<organism evidence="7 8">
    <name type="scientific">Maribacter vaceletii</name>
    <dbReference type="NCBI Taxonomy" id="1206816"/>
    <lineage>
        <taxon>Bacteria</taxon>
        <taxon>Pseudomonadati</taxon>
        <taxon>Bacteroidota</taxon>
        <taxon>Flavobacteriia</taxon>
        <taxon>Flavobacteriales</taxon>
        <taxon>Flavobacteriaceae</taxon>
        <taxon>Maribacter</taxon>
    </lineage>
</organism>
<dbReference type="PANTHER" id="PTHR22911:SF6">
    <property type="entry name" value="SOLUTE CARRIER FAMILY 35 MEMBER G1"/>
    <property type="match status" value="1"/>
</dbReference>
<evidence type="ECO:0000256" key="1">
    <source>
        <dbReference type="ARBA" id="ARBA00004141"/>
    </source>
</evidence>
<evidence type="ECO:0000256" key="3">
    <source>
        <dbReference type="ARBA" id="ARBA00022989"/>
    </source>
</evidence>
<evidence type="ECO:0000256" key="2">
    <source>
        <dbReference type="ARBA" id="ARBA00022692"/>
    </source>
</evidence>
<dbReference type="GO" id="GO:0016020">
    <property type="term" value="C:membrane"/>
    <property type="evidence" value="ECO:0007669"/>
    <property type="project" value="UniProtKB-SubCell"/>
</dbReference>
<feature type="transmembrane region" description="Helical" evidence="5">
    <location>
        <begin position="200"/>
        <end position="218"/>
    </location>
</feature>
<proteinExistence type="predicted"/>
<keyword evidence="2 5" id="KW-0812">Transmembrane</keyword>
<dbReference type="RefSeq" id="WP_211333206.1">
    <property type="nucleotide sequence ID" value="NZ_RBIQ01000008.1"/>
</dbReference>
<feature type="transmembrane region" description="Helical" evidence="5">
    <location>
        <begin position="36"/>
        <end position="53"/>
    </location>
</feature>
<keyword evidence="8" id="KW-1185">Reference proteome</keyword>
<comment type="subcellular location">
    <subcellularLocation>
        <location evidence="1">Membrane</location>
        <topology evidence="1">Multi-pass membrane protein</topology>
    </subcellularLocation>
</comment>
<accession>A0A495E810</accession>
<feature type="transmembrane region" description="Helical" evidence="5">
    <location>
        <begin position="230"/>
        <end position="250"/>
    </location>
</feature>
<dbReference type="AlphaFoldDB" id="A0A495E810"/>
<evidence type="ECO:0000256" key="4">
    <source>
        <dbReference type="ARBA" id="ARBA00023136"/>
    </source>
</evidence>
<keyword evidence="4 5" id="KW-0472">Membrane</keyword>
<feature type="transmembrane region" description="Helical" evidence="5">
    <location>
        <begin position="256"/>
        <end position="275"/>
    </location>
</feature>
<dbReference type="Gene3D" id="1.10.3730.20">
    <property type="match status" value="2"/>
</dbReference>
<evidence type="ECO:0000313" key="8">
    <source>
        <dbReference type="Proteomes" id="UP000269412"/>
    </source>
</evidence>
<evidence type="ECO:0000313" key="7">
    <source>
        <dbReference type="EMBL" id="RKR13058.1"/>
    </source>
</evidence>
<feature type="transmembrane region" description="Helical" evidence="5">
    <location>
        <begin position="142"/>
        <end position="162"/>
    </location>
</feature>
<dbReference type="Proteomes" id="UP000269412">
    <property type="component" value="Unassembled WGS sequence"/>
</dbReference>
<dbReference type="SUPFAM" id="SSF103481">
    <property type="entry name" value="Multidrug resistance efflux transporter EmrE"/>
    <property type="match status" value="2"/>
</dbReference>
<dbReference type="EMBL" id="RBIQ01000008">
    <property type="protein sequence ID" value="RKR13058.1"/>
    <property type="molecule type" value="Genomic_DNA"/>
</dbReference>
<gene>
    <name evidence="7" type="ORF">CLV91_1772</name>
</gene>
<feature type="transmembrane region" description="Helical" evidence="5">
    <location>
        <begin position="7"/>
        <end position="24"/>
    </location>
</feature>
<dbReference type="Pfam" id="PF00892">
    <property type="entry name" value="EamA"/>
    <property type="match status" value="2"/>
</dbReference>
<evidence type="ECO:0000256" key="5">
    <source>
        <dbReference type="SAM" id="Phobius"/>
    </source>
</evidence>
<feature type="transmembrane region" description="Helical" evidence="5">
    <location>
        <begin position="118"/>
        <end position="136"/>
    </location>
</feature>
<sequence length="284" mass="31654">MDLRRAIYFMMLSTIAFAFMNVLIKYLTAYDTFELVFFRSLGTLFFTFGILIHKKIPILGTHKKLLVLRGVVGVTSMSLFFLAIHYMPVGSAVGLRYISPIFAAIFAIFMLKEKVKPVQWLFFLMSFVGVIALKGFDKNVSIIGFVFAIAAAATSGLVYNIIRKIGDREHPVVIVNYFMCIATVVGGVLAVFNWKTPHGIDILLLSSLGVLGYVGQLFMTKAFQIGETNIIAPIKYIEVVFSIVAGVGFLGEEYTLLSIVGMLLIITGVLLNIWYKRKFSPVRT</sequence>
<dbReference type="InterPro" id="IPR000620">
    <property type="entry name" value="EamA_dom"/>
</dbReference>
<protein>
    <submittedName>
        <fullName evidence="7">Putative membrane protein</fullName>
    </submittedName>
</protein>
<keyword evidence="3 5" id="KW-1133">Transmembrane helix</keyword>
<feature type="transmembrane region" description="Helical" evidence="5">
    <location>
        <begin position="65"/>
        <end position="87"/>
    </location>
</feature>
<dbReference type="InterPro" id="IPR037185">
    <property type="entry name" value="EmrE-like"/>
</dbReference>
<name>A0A495E810_9FLAO</name>
<comment type="caution">
    <text evidence="7">The sequence shown here is derived from an EMBL/GenBank/DDBJ whole genome shotgun (WGS) entry which is preliminary data.</text>
</comment>
<dbReference type="PANTHER" id="PTHR22911">
    <property type="entry name" value="ACYL-MALONYL CONDENSING ENZYME-RELATED"/>
    <property type="match status" value="1"/>
</dbReference>